<feature type="domain" description="Baseplate protein J-like barrel" evidence="1">
    <location>
        <begin position="186"/>
        <end position="262"/>
    </location>
</feature>
<dbReference type="EMBL" id="JBBKZT010000011">
    <property type="protein sequence ID" value="MEJ8849527.1"/>
    <property type="molecule type" value="Genomic_DNA"/>
</dbReference>
<name>A0ABU8WPR5_9BURK</name>
<comment type="caution">
    <text evidence="2">The sequence shown here is derived from an EMBL/GenBank/DDBJ whole genome shotgun (WGS) entry which is preliminary data.</text>
</comment>
<accession>A0ABU8WPR5</accession>
<evidence type="ECO:0000259" key="1">
    <source>
        <dbReference type="Pfam" id="PF04865"/>
    </source>
</evidence>
<keyword evidence="3" id="KW-1185">Reference proteome</keyword>
<dbReference type="InterPro" id="IPR006949">
    <property type="entry name" value="Barrel_Baseplate_J-like"/>
</dbReference>
<gene>
    <name evidence="2" type="ORF">WKW82_22955</name>
</gene>
<protein>
    <submittedName>
        <fullName evidence="2">Baseplate J/gp47 family protein</fullName>
    </submittedName>
</protein>
<organism evidence="2 3">
    <name type="scientific">Variovorax rhizosphaerae</name>
    <dbReference type="NCBI Taxonomy" id="1836200"/>
    <lineage>
        <taxon>Bacteria</taxon>
        <taxon>Pseudomonadati</taxon>
        <taxon>Pseudomonadota</taxon>
        <taxon>Betaproteobacteria</taxon>
        <taxon>Burkholderiales</taxon>
        <taxon>Comamonadaceae</taxon>
        <taxon>Variovorax</taxon>
    </lineage>
</organism>
<dbReference type="Proteomes" id="UP001385892">
    <property type="component" value="Unassembled WGS sequence"/>
</dbReference>
<sequence length="609" mass="64490">MTYAAEPYAQFVDDLLSSLTGGTVREQFRFLPENAPYKLAATGGVLPRSVRVFGLSDAAYFRFRNPTDYTVGADQSIVWKAASDGTPAKDAVWPDEASAFFASYETADAVRLLTDRNTGSVTRLLAESFAREFAVLSRQLEAVYQAGFIETAGGRDLDQLALLVGIVRRRRLAAGGTVIFGRSTPAPADVTINAGTRLSTVEPPAATFETTEDRTLQRGNLTVEVPVQALEPGAGGVVAAGTIRAMNRPIFGIESVDNPQPTRFAGSDESDDALRARVRRAHEGAGKATTGALLSALTTLPGLRDKDIRIAEDYLAHPGVVRLTVALPEMSSEAERVAAIEKAVELIEATRPVGVRIEHNIDAPLPAGVATPGPGVVAEDGEEPVTVGIASAADGLFMPVDATVELTPATLALSPEARADLERKAREATDAFIDEAGIGEALVYNKLVASLMALTGVLDVAVEIFPQNAPGGPRRRNVVPDNPQVRPVTGVIDVRIGGALIMLDITVDFTLQGAGTLGDPATAREVARSEAATRLKDGFAALASGAKLTVPLLMSMVPDTATYKLTDLHYHAEYVDAGVRIHQQDVELPLSGLERLWIRRVALASAATS</sequence>
<reference evidence="2 3" key="1">
    <citation type="submission" date="2024-03" db="EMBL/GenBank/DDBJ databases">
        <title>Novel species of the genus Variovorax.</title>
        <authorList>
            <person name="Liu Q."/>
            <person name="Xin Y.-H."/>
        </authorList>
    </citation>
    <scope>NUCLEOTIDE SEQUENCE [LARGE SCALE GENOMIC DNA]</scope>
    <source>
        <strain evidence="2 3">KACC 18900</strain>
    </source>
</reference>
<evidence type="ECO:0000313" key="3">
    <source>
        <dbReference type="Proteomes" id="UP001385892"/>
    </source>
</evidence>
<dbReference type="RefSeq" id="WP_340344661.1">
    <property type="nucleotide sequence ID" value="NZ_JBBKZT010000011.1"/>
</dbReference>
<evidence type="ECO:0000313" key="2">
    <source>
        <dbReference type="EMBL" id="MEJ8849527.1"/>
    </source>
</evidence>
<proteinExistence type="predicted"/>
<dbReference type="Pfam" id="PF04865">
    <property type="entry name" value="Baseplate_J"/>
    <property type="match status" value="1"/>
</dbReference>